<keyword evidence="1" id="KW-0812">Transmembrane</keyword>
<reference evidence="3" key="1">
    <citation type="journal article" date="2012" name="PLoS ONE">
        <title>Gene sets for utilization of primary and secondary nutrition supplies in the distal gut of endangered iberian lynx.</title>
        <authorList>
            <person name="Alcaide M."/>
            <person name="Messina E."/>
            <person name="Richter M."/>
            <person name="Bargiela R."/>
            <person name="Peplies J."/>
            <person name="Huws S.A."/>
            <person name="Newbold C.J."/>
            <person name="Golyshin P.N."/>
            <person name="Simon M.A."/>
            <person name="Lopez G."/>
            <person name="Yakimov M.M."/>
            <person name="Ferrer M."/>
        </authorList>
    </citation>
    <scope>NUCLEOTIDE SEQUENCE</scope>
</reference>
<protein>
    <recommendedName>
        <fullName evidence="2">DUF4350 domain-containing protein</fullName>
    </recommendedName>
</protein>
<accession>J9D886</accession>
<evidence type="ECO:0000259" key="2">
    <source>
        <dbReference type="Pfam" id="PF14258"/>
    </source>
</evidence>
<feature type="domain" description="DUF4350" evidence="2">
    <location>
        <begin position="39"/>
        <end position="247"/>
    </location>
</feature>
<dbReference type="Pfam" id="PF14258">
    <property type="entry name" value="DUF4350"/>
    <property type="match status" value="1"/>
</dbReference>
<organism evidence="3">
    <name type="scientific">gut metagenome</name>
    <dbReference type="NCBI Taxonomy" id="749906"/>
    <lineage>
        <taxon>unclassified sequences</taxon>
        <taxon>metagenomes</taxon>
        <taxon>organismal metagenomes</taxon>
    </lineage>
</organism>
<dbReference type="EMBL" id="AMCI01000485">
    <property type="protein sequence ID" value="EJX09016.1"/>
    <property type="molecule type" value="Genomic_DNA"/>
</dbReference>
<evidence type="ECO:0000256" key="1">
    <source>
        <dbReference type="SAM" id="Phobius"/>
    </source>
</evidence>
<name>J9D886_9ZZZZ</name>
<proteinExistence type="predicted"/>
<keyword evidence="1" id="KW-0472">Membrane</keyword>
<dbReference type="InterPro" id="IPR025646">
    <property type="entry name" value="DUF4350"/>
</dbReference>
<keyword evidence="1" id="KW-1133">Transmembrane helix</keyword>
<evidence type="ECO:0000313" key="3">
    <source>
        <dbReference type="EMBL" id="EJX09016.1"/>
    </source>
</evidence>
<gene>
    <name evidence="3" type="ORF">EVA_02878</name>
</gene>
<comment type="caution">
    <text evidence="3">The sequence shown here is derived from an EMBL/GenBank/DDBJ whole genome shotgun (WGS) entry which is preliminary data.</text>
</comment>
<sequence>MKINRRFLVFLLVFLLLMLSLEYHLPKQFVWVPTFSHTDKQPLGCALFDSLLSVSLPHGYALTRQTFYQLEKDSASRKGVLVVANLLEESKADMEALFRMAERGDKLMLVSTNFPQQLEDTLHFYCTYSHFTSAAFQNYLVQNYFRRDTLCWIKDDCYASHSYQVYPPFLYSCLRSRKTQKSHEDSLFWSKDSLQMRPLAVKTSTGDVLAMAYPWGKGEIILVSTPLLFTNYGVTDGNTVHYLFRLLSQMGSLPIVRSEGYTRDTAHKQFSPFRYLLSHPPLRWALYLSMLTIVLFMCFTARRRQRAIPVVEAPRNRSLEFIELIGTLYFQRGDRADLVRKKYQFLIEELRKEMYMDVEQLEAGMNGVGRKTEVMEKIACRTGWSVDELSAFWRELWPVVQGHRKVEVSEMKRLIDKMNELARLL</sequence>
<dbReference type="AlphaFoldDB" id="J9D886"/>
<feature type="transmembrane region" description="Helical" evidence="1">
    <location>
        <begin position="284"/>
        <end position="301"/>
    </location>
</feature>